<sequence>MRQSSSHVCGVRRNSLETCSLCELVSCETLSAVVRAIAVIVSDLLSACTANLCKCCFFCYLRFVFSGIFDNKASLSIILLVGLFTVHTQDDFHNNIRIGTYILNAFNLT</sequence>
<protein>
    <submittedName>
        <fullName evidence="1">Uncharacterized protein</fullName>
    </submittedName>
</protein>
<reference evidence="1 2" key="1">
    <citation type="journal article" date="2019" name="Sci. Rep.">
        <title>Orb-weaving spider Araneus ventricosus genome elucidates the spidroin gene catalogue.</title>
        <authorList>
            <person name="Kono N."/>
            <person name="Nakamura H."/>
            <person name="Ohtoshi R."/>
            <person name="Moran D.A.P."/>
            <person name="Shinohara A."/>
            <person name="Yoshida Y."/>
            <person name="Fujiwara M."/>
            <person name="Mori M."/>
            <person name="Tomita M."/>
            <person name="Arakawa K."/>
        </authorList>
    </citation>
    <scope>NUCLEOTIDE SEQUENCE [LARGE SCALE GENOMIC DNA]</scope>
</reference>
<gene>
    <name evidence="1" type="ORF">AVEN_53124_1</name>
</gene>
<evidence type="ECO:0000313" key="2">
    <source>
        <dbReference type="Proteomes" id="UP000499080"/>
    </source>
</evidence>
<evidence type="ECO:0000313" key="1">
    <source>
        <dbReference type="EMBL" id="GBM85522.1"/>
    </source>
</evidence>
<dbReference type="Proteomes" id="UP000499080">
    <property type="component" value="Unassembled WGS sequence"/>
</dbReference>
<comment type="caution">
    <text evidence="1">The sequence shown here is derived from an EMBL/GenBank/DDBJ whole genome shotgun (WGS) entry which is preliminary data.</text>
</comment>
<dbReference type="AlphaFoldDB" id="A0A4Y2J8E0"/>
<proteinExistence type="predicted"/>
<accession>A0A4Y2J8E0</accession>
<dbReference type="EMBL" id="BGPR01003241">
    <property type="protein sequence ID" value="GBM85522.1"/>
    <property type="molecule type" value="Genomic_DNA"/>
</dbReference>
<keyword evidence="2" id="KW-1185">Reference proteome</keyword>
<organism evidence="1 2">
    <name type="scientific">Araneus ventricosus</name>
    <name type="common">Orbweaver spider</name>
    <name type="synonym">Epeira ventricosa</name>
    <dbReference type="NCBI Taxonomy" id="182803"/>
    <lineage>
        <taxon>Eukaryota</taxon>
        <taxon>Metazoa</taxon>
        <taxon>Ecdysozoa</taxon>
        <taxon>Arthropoda</taxon>
        <taxon>Chelicerata</taxon>
        <taxon>Arachnida</taxon>
        <taxon>Araneae</taxon>
        <taxon>Araneomorphae</taxon>
        <taxon>Entelegynae</taxon>
        <taxon>Araneoidea</taxon>
        <taxon>Araneidae</taxon>
        <taxon>Araneus</taxon>
    </lineage>
</organism>
<name>A0A4Y2J8E0_ARAVE</name>